<sequence>MSLKVLSHKQGQAYGTLRKRSPDAEVFLNDVYSDLGIIYSWDAIKKSP</sequence>
<proteinExistence type="predicted"/>
<reference evidence="2" key="1">
    <citation type="submission" date="2018-02" db="EMBL/GenBank/DDBJ databases">
        <authorList>
            <person name="Hausmann B."/>
        </authorList>
    </citation>
    <scope>NUCLEOTIDE SEQUENCE [LARGE SCALE GENOMIC DNA]</scope>
    <source>
        <strain evidence="2">Peat soil MAG SbF1</strain>
    </source>
</reference>
<dbReference type="Proteomes" id="UP000238916">
    <property type="component" value="Unassembled WGS sequence"/>
</dbReference>
<evidence type="ECO:0000313" key="1">
    <source>
        <dbReference type="EMBL" id="SPF49195.1"/>
    </source>
</evidence>
<dbReference type="EMBL" id="OMOF01000378">
    <property type="protein sequence ID" value="SPF49195.1"/>
    <property type="molecule type" value="Genomic_DNA"/>
</dbReference>
<evidence type="ECO:0000313" key="2">
    <source>
        <dbReference type="Proteomes" id="UP000238916"/>
    </source>
</evidence>
<name>A0A2U3LB75_9FIRM</name>
<organism evidence="1 2">
    <name type="scientific">Candidatus Desulfosporosinus infrequens</name>
    <dbReference type="NCBI Taxonomy" id="2043169"/>
    <lineage>
        <taxon>Bacteria</taxon>
        <taxon>Bacillati</taxon>
        <taxon>Bacillota</taxon>
        <taxon>Clostridia</taxon>
        <taxon>Eubacteriales</taxon>
        <taxon>Desulfitobacteriaceae</taxon>
        <taxon>Desulfosporosinus</taxon>
    </lineage>
</organism>
<dbReference type="AlphaFoldDB" id="A0A2U3LB75"/>
<gene>
    <name evidence="1" type="ORF">SBF1_4390003</name>
</gene>
<protein>
    <submittedName>
        <fullName evidence="1">Uncharacterized protein</fullName>
    </submittedName>
</protein>
<accession>A0A2U3LB75</accession>